<dbReference type="GO" id="GO:0016491">
    <property type="term" value="F:oxidoreductase activity"/>
    <property type="evidence" value="ECO:0007669"/>
    <property type="project" value="InterPro"/>
</dbReference>
<evidence type="ECO:0000313" key="6">
    <source>
        <dbReference type="Proteomes" id="UP000789396"/>
    </source>
</evidence>
<evidence type="ECO:0000256" key="2">
    <source>
        <dbReference type="ARBA" id="ARBA00022630"/>
    </source>
</evidence>
<dbReference type="GO" id="GO:0050660">
    <property type="term" value="F:flavin adenine dinucleotide binding"/>
    <property type="evidence" value="ECO:0007669"/>
    <property type="project" value="TreeGrafter"/>
</dbReference>
<evidence type="ECO:0000256" key="3">
    <source>
        <dbReference type="ARBA" id="ARBA00022857"/>
    </source>
</evidence>
<gene>
    <name evidence="5" type="ORF">RFULGI_LOCUS4832</name>
</gene>
<dbReference type="GO" id="GO:0010181">
    <property type="term" value="F:FMN binding"/>
    <property type="evidence" value="ECO:0007669"/>
    <property type="project" value="TreeGrafter"/>
</dbReference>
<dbReference type="SUPFAM" id="SSF63380">
    <property type="entry name" value="Riboflavin synthase domain-like"/>
    <property type="match status" value="1"/>
</dbReference>
<dbReference type="EMBL" id="CAJVPZ010005048">
    <property type="protein sequence ID" value="CAG8555508.1"/>
    <property type="molecule type" value="Genomic_DNA"/>
</dbReference>
<protein>
    <submittedName>
        <fullName evidence="5">7172_t:CDS:1</fullName>
    </submittedName>
</protein>
<evidence type="ECO:0000313" key="5">
    <source>
        <dbReference type="EMBL" id="CAG8555508.1"/>
    </source>
</evidence>
<sequence>MGVYTDSGLQSFLIIRYNWPAKKLFKRLLQLGAQSILPRGDGDDQHYLGFRVEFVGQKFEENKEKINNGEIYALLVNNKRVTSHDHFQDVRHIELDIGDTEHKYNPGDVAVIRPKNLPEDVDEFIKLMNLSDVADDTFILVPNDEGCSINLDISIRL</sequence>
<reference evidence="5" key="1">
    <citation type="submission" date="2021-06" db="EMBL/GenBank/DDBJ databases">
        <authorList>
            <person name="Kallberg Y."/>
            <person name="Tangrot J."/>
            <person name="Rosling A."/>
        </authorList>
    </citation>
    <scope>NUCLEOTIDE SEQUENCE</scope>
    <source>
        <strain evidence="5">IN212</strain>
    </source>
</reference>
<dbReference type="InterPro" id="IPR003097">
    <property type="entry name" value="CysJ-like_FAD-binding"/>
</dbReference>
<dbReference type="OrthoDB" id="1856718at2759"/>
<comment type="cofactor">
    <cofactor evidence="1">
        <name>FMN</name>
        <dbReference type="ChEBI" id="CHEBI:58210"/>
    </cofactor>
</comment>
<dbReference type="PANTHER" id="PTHR19384">
    <property type="entry name" value="NITRIC OXIDE SYNTHASE-RELATED"/>
    <property type="match status" value="1"/>
</dbReference>
<dbReference type="AlphaFoldDB" id="A0A9N9B733"/>
<proteinExistence type="predicted"/>
<dbReference type="GO" id="GO:0005829">
    <property type="term" value="C:cytosol"/>
    <property type="evidence" value="ECO:0007669"/>
    <property type="project" value="TreeGrafter"/>
</dbReference>
<dbReference type="InterPro" id="IPR017938">
    <property type="entry name" value="Riboflavin_synthase-like_b-brl"/>
</dbReference>
<comment type="caution">
    <text evidence="5">The sequence shown here is derived from an EMBL/GenBank/DDBJ whole genome shotgun (WGS) entry which is preliminary data.</text>
</comment>
<accession>A0A9N9B733</accession>
<dbReference type="Pfam" id="PF00667">
    <property type="entry name" value="FAD_binding_1"/>
    <property type="match status" value="1"/>
</dbReference>
<evidence type="ECO:0000256" key="1">
    <source>
        <dbReference type="ARBA" id="ARBA00001917"/>
    </source>
</evidence>
<feature type="domain" description="Sulfite reductase [NADPH] flavoprotein alpha-component-like FAD-binding" evidence="4">
    <location>
        <begin position="73"/>
        <end position="145"/>
    </location>
</feature>
<keyword evidence="2" id="KW-0285">Flavoprotein</keyword>
<dbReference type="InterPro" id="IPR029039">
    <property type="entry name" value="Flavoprotein-like_sf"/>
</dbReference>
<keyword evidence="3" id="KW-0521">NADP</keyword>
<dbReference type="Gene3D" id="3.40.50.360">
    <property type="match status" value="1"/>
</dbReference>
<name>A0A9N9B733_9GLOM</name>
<keyword evidence="6" id="KW-1185">Reference proteome</keyword>
<evidence type="ECO:0000259" key="4">
    <source>
        <dbReference type="Pfam" id="PF00667"/>
    </source>
</evidence>
<dbReference type="PANTHER" id="PTHR19384:SF10">
    <property type="entry name" value="NADPH-DEPENDENT DIFLAVIN OXIDOREDUCTASE 1"/>
    <property type="match status" value="1"/>
</dbReference>
<dbReference type="SUPFAM" id="SSF52218">
    <property type="entry name" value="Flavoproteins"/>
    <property type="match status" value="1"/>
</dbReference>
<organism evidence="5 6">
    <name type="scientific">Racocetra fulgida</name>
    <dbReference type="NCBI Taxonomy" id="60492"/>
    <lineage>
        <taxon>Eukaryota</taxon>
        <taxon>Fungi</taxon>
        <taxon>Fungi incertae sedis</taxon>
        <taxon>Mucoromycota</taxon>
        <taxon>Glomeromycotina</taxon>
        <taxon>Glomeromycetes</taxon>
        <taxon>Diversisporales</taxon>
        <taxon>Gigasporaceae</taxon>
        <taxon>Racocetra</taxon>
    </lineage>
</organism>
<dbReference type="Gene3D" id="2.40.30.10">
    <property type="entry name" value="Translation factors"/>
    <property type="match status" value="1"/>
</dbReference>
<dbReference type="Proteomes" id="UP000789396">
    <property type="component" value="Unassembled WGS sequence"/>
</dbReference>